<dbReference type="PROSITE" id="PS51257">
    <property type="entry name" value="PROKAR_LIPOPROTEIN"/>
    <property type="match status" value="1"/>
</dbReference>
<evidence type="ECO:0000313" key="4">
    <source>
        <dbReference type="Proteomes" id="UP001501116"/>
    </source>
</evidence>
<evidence type="ECO:0000313" key="3">
    <source>
        <dbReference type="EMBL" id="GAA1960642.1"/>
    </source>
</evidence>
<evidence type="ECO:0000256" key="1">
    <source>
        <dbReference type="SAM" id="MobiDB-lite"/>
    </source>
</evidence>
<comment type="caution">
    <text evidence="3">The sequence shown here is derived from an EMBL/GenBank/DDBJ whole genome shotgun (WGS) entry which is preliminary data.</text>
</comment>
<reference evidence="4" key="1">
    <citation type="journal article" date="2019" name="Int. J. Syst. Evol. Microbiol.">
        <title>The Global Catalogue of Microorganisms (GCM) 10K type strain sequencing project: providing services to taxonomists for standard genome sequencing and annotation.</title>
        <authorList>
            <consortium name="The Broad Institute Genomics Platform"/>
            <consortium name="The Broad Institute Genome Sequencing Center for Infectious Disease"/>
            <person name="Wu L."/>
            <person name="Ma J."/>
        </authorList>
    </citation>
    <scope>NUCLEOTIDE SEQUENCE [LARGE SCALE GENOMIC DNA]</scope>
    <source>
        <strain evidence="4">JCM 14545</strain>
    </source>
</reference>
<sequence length="137" mass="13574">MKKVLATLAATCLGVAACSAPPAPAPPAAPPAPPPVSHPQAAPPVHHQVTVKVRGPVGSVFRVSGAVFGNTGLVDMPGNGEDSASFATEDTGNLGLSVSVMAGPDPRGCIIEIDGAAVVTQTAQPEYPVTCTTDRAA</sequence>
<name>A0ABP5CDI9_9PSEU</name>
<accession>A0ABP5CDI9</accession>
<dbReference type="RefSeq" id="WP_344418960.1">
    <property type="nucleotide sequence ID" value="NZ_BAAANN010000012.1"/>
</dbReference>
<feature type="chain" id="PRO_5045902491" evidence="2">
    <location>
        <begin position="26"/>
        <end position="137"/>
    </location>
</feature>
<feature type="region of interest" description="Disordered" evidence="1">
    <location>
        <begin position="22"/>
        <end position="48"/>
    </location>
</feature>
<organism evidence="3 4">
    <name type="scientific">Amycolatopsis minnesotensis</name>
    <dbReference type="NCBI Taxonomy" id="337894"/>
    <lineage>
        <taxon>Bacteria</taxon>
        <taxon>Bacillati</taxon>
        <taxon>Actinomycetota</taxon>
        <taxon>Actinomycetes</taxon>
        <taxon>Pseudonocardiales</taxon>
        <taxon>Pseudonocardiaceae</taxon>
        <taxon>Amycolatopsis</taxon>
    </lineage>
</organism>
<keyword evidence="2" id="KW-0732">Signal</keyword>
<protein>
    <submittedName>
        <fullName evidence="3">Uncharacterized protein</fullName>
    </submittedName>
</protein>
<feature type="compositionally biased region" description="Pro residues" evidence="1">
    <location>
        <begin position="22"/>
        <end position="37"/>
    </location>
</feature>
<evidence type="ECO:0000256" key="2">
    <source>
        <dbReference type="SAM" id="SignalP"/>
    </source>
</evidence>
<gene>
    <name evidence="3" type="ORF">GCM10009754_34070</name>
</gene>
<feature type="signal peptide" evidence="2">
    <location>
        <begin position="1"/>
        <end position="25"/>
    </location>
</feature>
<proteinExistence type="predicted"/>
<keyword evidence="4" id="KW-1185">Reference proteome</keyword>
<dbReference type="Proteomes" id="UP001501116">
    <property type="component" value="Unassembled WGS sequence"/>
</dbReference>
<dbReference type="EMBL" id="BAAANN010000012">
    <property type="protein sequence ID" value="GAA1960642.1"/>
    <property type="molecule type" value="Genomic_DNA"/>
</dbReference>
<feature type="compositionally biased region" description="Low complexity" evidence="1">
    <location>
        <begin position="38"/>
        <end position="48"/>
    </location>
</feature>